<organism evidence="2">
    <name type="scientific">Spodoptera frugiperda</name>
    <name type="common">Fall armyworm</name>
    <dbReference type="NCBI Taxonomy" id="7108"/>
    <lineage>
        <taxon>Eukaryota</taxon>
        <taxon>Metazoa</taxon>
        <taxon>Ecdysozoa</taxon>
        <taxon>Arthropoda</taxon>
        <taxon>Hexapoda</taxon>
        <taxon>Insecta</taxon>
        <taxon>Pterygota</taxon>
        <taxon>Neoptera</taxon>
        <taxon>Endopterygota</taxon>
        <taxon>Lepidoptera</taxon>
        <taxon>Glossata</taxon>
        <taxon>Ditrysia</taxon>
        <taxon>Noctuoidea</taxon>
        <taxon>Noctuidae</taxon>
        <taxon>Amphipyrinae</taxon>
        <taxon>Spodoptera</taxon>
    </lineage>
</organism>
<accession>A0A2H1X0R8</accession>
<reference evidence="2" key="1">
    <citation type="submission" date="2016-07" db="EMBL/GenBank/DDBJ databases">
        <authorList>
            <person name="Bretaudeau A."/>
        </authorList>
    </citation>
    <scope>NUCLEOTIDE SEQUENCE</scope>
    <source>
        <strain evidence="2">Rice</strain>
        <tissue evidence="2">Whole body</tissue>
    </source>
</reference>
<evidence type="ECO:0000256" key="1">
    <source>
        <dbReference type="SAM" id="MobiDB-lite"/>
    </source>
</evidence>
<feature type="region of interest" description="Disordered" evidence="1">
    <location>
        <begin position="94"/>
        <end position="119"/>
    </location>
</feature>
<evidence type="ECO:0000313" key="2">
    <source>
        <dbReference type="EMBL" id="SOQ58950.1"/>
    </source>
</evidence>
<sequence length="350" mass="39040">MGLRPETIIYGSHKELLPAEIEPATRHKEAKMRFPLYKTFVEKTLQYFQANFLKIGFLKVKLYVESGGRVLFENCDMHYLRGVSLLPYTGHNPKLRATTENSKSRKKPSNTLSDPEIEPETPCAAIAGNALVTPLVFQVSMGGGDCLPSGNTPARLPTSQVFFYGMGSNEQTSHLTVSDQRRPWTPATPKKSQRVQSSNDFPALGEARGSVRLLLIKIHPVLTSALRAGSPVNRLDTTAGSLRLDSRKGGLCENEFSHLGCLGIGHWEDREGCNWASSNLTHTTKYNTNIVSRRFSVRPWYHSGRVGPFVPNHGSPTLKTVMYVSDERVSFFNHSLTYGRLSSVNEWENE</sequence>
<dbReference type="EMBL" id="ODYU01012556">
    <property type="protein sequence ID" value="SOQ58950.1"/>
    <property type="molecule type" value="Genomic_DNA"/>
</dbReference>
<proteinExistence type="predicted"/>
<dbReference type="AlphaFoldDB" id="A0A2H1X0R8"/>
<feature type="region of interest" description="Disordered" evidence="1">
    <location>
        <begin position="173"/>
        <end position="197"/>
    </location>
</feature>
<gene>
    <name evidence="2" type="ORF">SFRICE_019853</name>
</gene>
<protein>
    <submittedName>
        <fullName evidence="2">SFRICE_019853</fullName>
    </submittedName>
</protein>
<name>A0A2H1X0R8_SPOFR</name>